<evidence type="ECO:0000313" key="4">
    <source>
        <dbReference type="Proteomes" id="UP000000557"/>
    </source>
</evidence>
<organism evidence="3 4">
    <name type="scientific">Gloeobacter violaceus (strain ATCC 29082 / PCC 7421)</name>
    <dbReference type="NCBI Taxonomy" id="251221"/>
    <lineage>
        <taxon>Bacteria</taxon>
        <taxon>Bacillati</taxon>
        <taxon>Cyanobacteriota</taxon>
        <taxon>Cyanophyceae</taxon>
        <taxon>Gloeobacterales</taxon>
        <taxon>Gloeobacteraceae</taxon>
        <taxon>Gloeobacter</taxon>
    </lineage>
</organism>
<keyword evidence="2" id="KW-0472">Membrane</keyword>
<protein>
    <submittedName>
        <fullName evidence="3">Gsl3196 protein</fullName>
    </submittedName>
</protein>
<reference evidence="3 4" key="1">
    <citation type="journal article" date="2003" name="DNA Res.">
        <title>Complete genome structure of Gloeobacter violaceus PCC 7421, a cyanobacterium that lacks thylakoids.</title>
        <authorList>
            <person name="Nakamura Y."/>
            <person name="Kaneko T."/>
            <person name="Sato S."/>
            <person name="Mimuro M."/>
            <person name="Miyashita H."/>
            <person name="Tsuchiya T."/>
            <person name="Sasamoto S."/>
            <person name="Watanabe A."/>
            <person name="Kawashima K."/>
            <person name="Kishida Y."/>
            <person name="Kiyokawa C."/>
            <person name="Kohara M."/>
            <person name="Matsumoto M."/>
            <person name="Matsuno A."/>
            <person name="Nakazaki N."/>
            <person name="Shimpo S."/>
            <person name="Takeuchi C."/>
            <person name="Yamada M."/>
            <person name="Tabata S."/>
        </authorList>
    </citation>
    <scope>NUCLEOTIDE SEQUENCE [LARGE SCALE GENOMIC DNA]</scope>
    <source>
        <strain evidence="4">ATCC 29082 / PCC 7421</strain>
    </source>
</reference>
<dbReference type="EMBL" id="BA000045">
    <property type="protein sequence ID" value="BAC91137.1"/>
    <property type="molecule type" value="Genomic_DNA"/>
</dbReference>
<proteinExistence type="predicted"/>
<gene>
    <name evidence="3" type="ordered locus">gsl3196</name>
</gene>
<accession>Q7NGH3</accession>
<dbReference type="AlphaFoldDB" id="Q7NGH3"/>
<sequence>MEGVGMFVTASIAAVAAFAVAKGYRSTTPVALLWAAAVFAGVSGGLWLLGGGRDPLGPPSPETVETYEQLKGANRKH</sequence>
<dbReference type="HOGENOM" id="CLU_2633078_0_0_3"/>
<name>Q7NGH3_GLOVI</name>
<evidence type="ECO:0000256" key="1">
    <source>
        <dbReference type="SAM" id="MobiDB-lite"/>
    </source>
</evidence>
<feature type="region of interest" description="Disordered" evidence="1">
    <location>
        <begin position="57"/>
        <end position="77"/>
    </location>
</feature>
<dbReference type="EnsemblBacteria" id="BAC91137">
    <property type="protein sequence ID" value="BAC91137"/>
    <property type="gene ID" value="BAC91137"/>
</dbReference>
<dbReference type="KEGG" id="gvi:gsl3196"/>
<dbReference type="STRING" id="251221.gene:10760704"/>
<keyword evidence="4" id="KW-1185">Reference proteome</keyword>
<evidence type="ECO:0000313" key="3">
    <source>
        <dbReference type="EMBL" id="BAC91137.1"/>
    </source>
</evidence>
<dbReference type="InParanoid" id="Q7NGH3"/>
<feature type="transmembrane region" description="Helical" evidence="2">
    <location>
        <begin position="31"/>
        <end position="50"/>
    </location>
</feature>
<keyword evidence="2" id="KW-0812">Transmembrane</keyword>
<keyword evidence="2" id="KW-1133">Transmembrane helix</keyword>
<evidence type="ECO:0000256" key="2">
    <source>
        <dbReference type="SAM" id="Phobius"/>
    </source>
</evidence>
<reference evidence="3 4" key="2">
    <citation type="journal article" date="2003" name="DNA Res.">
        <title>Complete genome structure of Gloeobacter violaceus PCC 7421, a cyanobacterium that lacks thylakoids (supplement).</title>
        <authorList>
            <person name="Nakamura Y."/>
            <person name="Kaneko T."/>
            <person name="Sato S."/>
            <person name="Mimuro M."/>
            <person name="Miyashita H."/>
            <person name="Tsuchiya T."/>
            <person name="Sasamoto S."/>
            <person name="Watanabe A."/>
            <person name="Kawashima K."/>
            <person name="Kishida Y."/>
            <person name="Kiyokawa C."/>
            <person name="Kohara M."/>
            <person name="Matsumoto M."/>
            <person name="Matsuno A."/>
            <person name="Nakazaki N."/>
            <person name="Shimpo S."/>
            <person name="Takeuchi C."/>
            <person name="Yamada M."/>
            <person name="Tabata S."/>
        </authorList>
    </citation>
    <scope>NUCLEOTIDE SEQUENCE [LARGE SCALE GENOMIC DNA]</scope>
    <source>
        <strain evidence="4">ATCC 29082 / PCC 7421</strain>
    </source>
</reference>
<dbReference type="Proteomes" id="UP000000557">
    <property type="component" value="Chromosome"/>
</dbReference>